<evidence type="ECO:0000313" key="2">
    <source>
        <dbReference type="EnsemblMetazoa" id="AFUN007617-PB"/>
    </source>
</evidence>
<reference evidence="2" key="1">
    <citation type="submission" date="2020-05" db="UniProtKB">
        <authorList>
            <consortium name="EnsemblMetazoa"/>
        </authorList>
    </citation>
    <scope>IDENTIFICATION</scope>
    <source>
        <strain evidence="2">FUMOZ</strain>
    </source>
</reference>
<dbReference type="VEuPathDB" id="VectorBase:AFUN007617"/>
<dbReference type="EnsemblMetazoa" id="AFUN007617-RB">
    <property type="protein sequence ID" value="AFUN007617-PB"/>
    <property type="gene ID" value="AFUN007617"/>
</dbReference>
<keyword evidence="1" id="KW-1133">Transmembrane helix</keyword>
<organism evidence="2">
    <name type="scientific">Anopheles funestus</name>
    <name type="common">African malaria mosquito</name>
    <dbReference type="NCBI Taxonomy" id="62324"/>
    <lineage>
        <taxon>Eukaryota</taxon>
        <taxon>Metazoa</taxon>
        <taxon>Ecdysozoa</taxon>
        <taxon>Arthropoda</taxon>
        <taxon>Hexapoda</taxon>
        <taxon>Insecta</taxon>
        <taxon>Pterygota</taxon>
        <taxon>Neoptera</taxon>
        <taxon>Endopterygota</taxon>
        <taxon>Diptera</taxon>
        <taxon>Nematocera</taxon>
        <taxon>Culicoidea</taxon>
        <taxon>Culicidae</taxon>
        <taxon>Anophelinae</taxon>
        <taxon>Anopheles</taxon>
    </lineage>
</organism>
<sequence>MDPTKASPDLNLKEILASVTPEQRAEFLKSYQQLQMLPGLIEKMRTKALNDQLFYRNVFFFGAILIVLSVFAFFGYKLYLSLTEKERKREEKLKAKQEKGKKKK</sequence>
<evidence type="ECO:0000256" key="1">
    <source>
        <dbReference type="SAM" id="Phobius"/>
    </source>
</evidence>
<feature type="transmembrane region" description="Helical" evidence="1">
    <location>
        <begin position="58"/>
        <end position="79"/>
    </location>
</feature>
<dbReference type="AlphaFoldDB" id="A0A4Y0B1S1"/>
<keyword evidence="1" id="KW-0472">Membrane</keyword>
<name>A0A4Y0B1S1_ANOFN</name>
<accession>A0A4Y0B1S1</accession>
<keyword evidence="1" id="KW-0812">Transmembrane</keyword>
<proteinExistence type="predicted"/>
<protein>
    <submittedName>
        <fullName evidence="2">Uncharacterized protein</fullName>
    </submittedName>
</protein>